<dbReference type="InterPro" id="IPR028098">
    <property type="entry name" value="Glyco_trans_4-like_N"/>
</dbReference>
<dbReference type="SUPFAM" id="SSF53756">
    <property type="entry name" value="UDP-Glycosyltransferase/glycogen phosphorylase"/>
    <property type="match status" value="1"/>
</dbReference>
<dbReference type="AlphaFoldDB" id="A0A8X8IE29"/>
<evidence type="ECO:0000256" key="1">
    <source>
        <dbReference type="ARBA" id="ARBA00022679"/>
    </source>
</evidence>
<dbReference type="Gene3D" id="3.40.50.2000">
    <property type="entry name" value="Glycogen Phosphorylase B"/>
    <property type="match status" value="2"/>
</dbReference>
<dbReference type="GO" id="GO:0016757">
    <property type="term" value="F:glycosyltransferase activity"/>
    <property type="evidence" value="ECO:0007669"/>
    <property type="project" value="TreeGrafter"/>
</dbReference>
<dbReference type="PANTHER" id="PTHR46401:SF2">
    <property type="entry name" value="GLYCOSYLTRANSFERASE WBBK-RELATED"/>
    <property type="match status" value="1"/>
</dbReference>
<feature type="domain" description="Glycosyltransferase subfamily 4-like N-terminal" evidence="2">
    <location>
        <begin position="50"/>
        <end position="161"/>
    </location>
</feature>
<evidence type="ECO:0000313" key="4">
    <source>
        <dbReference type="Proteomes" id="UP000198711"/>
    </source>
</evidence>
<evidence type="ECO:0000313" key="3">
    <source>
        <dbReference type="EMBL" id="SDW53505.1"/>
    </source>
</evidence>
<dbReference type="Proteomes" id="UP000198711">
    <property type="component" value="Unassembled WGS sequence"/>
</dbReference>
<accession>A0A8X8IE29</accession>
<reference evidence="3 4" key="1">
    <citation type="submission" date="2016-10" db="EMBL/GenBank/DDBJ databases">
        <authorList>
            <person name="Varghese N."/>
            <person name="Submissions S."/>
        </authorList>
    </citation>
    <scope>NUCLEOTIDE SEQUENCE [LARGE SCALE GENOMIC DNA]</scope>
    <source>
        <strain evidence="3 4">DSM 25353</strain>
    </source>
</reference>
<dbReference type="Pfam" id="PF13692">
    <property type="entry name" value="Glyco_trans_1_4"/>
    <property type="match status" value="1"/>
</dbReference>
<organism evidence="3 4">
    <name type="scientific">Hydrobacter penzbergensis</name>
    <dbReference type="NCBI Taxonomy" id="1235997"/>
    <lineage>
        <taxon>Bacteria</taxon>
        <taxon>Pseudomonadati</taxon>
        <taxon>Bacteroidota</taxon>
        <taxon>Chitinophagia</taxon>
        <taxon>Chitinophagales</taxon>
        <taxon>Chitinophagaceae</taxon>
        <taxon>Hydrobacter</taxon>
    </lineage>
</organism>
<name>A0A8X8IE29_9BACT</name>
<keyword evidence="4" id="KW-1185">Reference proteome</keyword>
<dbReference type="EMBL" id="FNNO01000003">
    <property type="protein sequence ID" value="SDW53505.1"/>
    <property type="molecule type" value="Genomic_DNA"/>
</dbReference>
<sequence length="367" mass="43353">MRIFYLSSVNLIDADINILSHLSKIHEIIFRLLIPESVYIHWGKELNRLREENKLIQSRIVRLKYRRRNPFNIPLYIRLILEIRRGHYDIIYINDFEDVYFRLLFAVFIRKDKTVYGIHDVAYHSGWKHKIIKRASREVFLRKFDTVLTFSRSQAKLLESKCRRVFSVPLALKCFGDSSGIKKDYSTIQFLFFGNIASYKGLDILITVIKKLSLKYNNFRLIIAGDCNDWESVYKPMIADNKYIVADIRYIENDEIPDYFASSHYLILPYKDVTQSGPLMIAYYYQVPVIASDLEGFREYIQEGTTGFIFSAGQEDQLEKELENSILRKKETYEHLVCNMKDFVSQQYGPAAIASKYDHIFKEVYEH</sequence>
<dbReference type="Pfam" id="PF13439">
    <property type="entry name" value="Glyco_transf_4"/>
    <property type="match status" value="1"/>
</dbReference>
<proteinExistence type="predicted"/>
<comment type="caution">
    <text evidence="3">The sequence shown here is derived from an EMBL/GenBank/DDBJ whole genome shotgun (WGS) entry which is preliminary data.</text>
</comment>
<keyword evidence="1" id="KW-0808">Transferase</keyword>
<gene>
    <name evidence="3" type="ORF">SAMN05444410_103215</name>
</gene>
<protein>
    <submittedName>
        <fullName evidence="3">Glycosyltransferase involved in cell wall bisynthesis</fullName>
    </submittedName>
</protein>
<dbReference type="PANTHER" id="PTHR46401">
    <property type="entry name" value="GLYCOSYLTRANSFERASE WBBK-RELATED"/>
    <property type="match status" value="1"/>
</dbReference>
<dbReference type="RefSeq" id="WP_092722842.1">
    <property type="nucleotide sequence ID" value="NZ_FNNO01000003.1"/>
</dbReference>
<dbReference type="CDD" id="cd03801">
    <property type="entry name" value="GT4_PimA-like"/>
    <property type="match status" value="1"/>
</dbReference>
<evidence type="ECO:0000259" key="2">
    <source>
        <dbReference type="Pfam" id="PF13439"/>
    </source>
</evidence>
<dbReference type="GO" id="GO:0009103">
    <property type="term" value="P:lipopolysaccharide biosynthetic process"/>
    <property type="evidence" value="ECO:0007669"/>
    <property type="project" value="TreeGrafter"/>
</dbReference>